<dbReference type="OrthoDB" id="9783887at2"/>
<evidence type="ECO:0000256" key="4">
    <source>
        <dbReference type="ARBA" id="ARBA00022785"/>
    </source>
</evidence>
<dbReference type="InterPro" id="IPR042118">
    <property type="entry name" value="QueA_dom1"/>
</dbReference>
<dbReference type="SUPFAM" id="SSF111337">
    <property type="entry name" value="QueA-like"/>
    <property type="match status" value="1"/>
</dbReference>
<dbReference type="Gene3D" id="2.40.10.240">
    <property type="entry name" value="QueA-like"/>
    <property type="match status" value="1"/>
</dbReference>
<dbReference type="InterPro" id="IPR036100">
    <property type="entry name" value="QueA_sf"/>
</dbReference>
<keyword evidence="5" id="KW-0413">Isomerase</keyword>
<accession>A0A4V2ZSZ6</accession>
<name>A0A4V2ZSZ6_9BACL</name>
<dbReference type="RefSeq" id="WP_133231914.1">
    <property type="nucleotide sequence ID" value="NZ_SMRT01000011.1"/>
</dbReference>
<dbReference type="EMBL" id="SMRT01000011">
    <property type="protein sequence ID" value="TDF95094.1"/>
    <property type="molecule type" value="Genomic_DNA"/>
</dbReference>
<dbReference type="InterPro" id="IPR003699">
    <property type="entry name" value="QueA"/>
</dbReference>
<keyword evidence="2 5" id="KW-0808">Transferase</keyword>
<dbReference type="AlphaFoldDB" id="A0A4V2ZSZ6"/>
<sequence length="345" mass="38518">MDTKTVVFELPDELNAASPPERRGIRRDHVKLLVLDRQTGHRSHAHFHQLGEYVQPGDLLVLNASRTIPCVLYGVWRRSGAVMAARVEIRLARRLNGAAWEALAVDATVEAGDTFEFSPALSAVAEGTSVKPLIRIVFSLEGAALMDQIYAWAEPVRYEYIRQPWELDYYQTVYASVPGSVEMPSAGRAFSWELLFKLQRSGVRIAYVQLHTGLSYIPESGGHPDPTYNFEQFEVPAETIEAIKQTMQRGGKVIAVGTTVVRALESSVDASREPVAMSGWTNLMINRTTPLQVVNGLISGFHEPEASHLELLSAFVDPDMLYDAYREAIELGYLWHEFGDMNLII</sequence>
<gene>
    <name evidence="5" type="ORF">E1757_21400</name>
</gene>
<evidence type="ECO:0000256" key="1">
    <source>
        <dbReference type="ARBA" id="ARBA00022490"/>
    </source>
</evidence>
<dbReference type="PANTHER" id="PTHR30307">
    <property type="entry name" value="S-ADENOSYLMETHIONINE:TRNA RIBOSYLTRANSFERASE-ISOMERASE"/>
    <property type="match status" value="1"/>
</dbReference>
<reference evidence="5 6" key="1">
    <citation type="submission" date="2019-03" db="EMBL/GenBank/DDBJ databases">
        <title>This is whole genome sequence of Paenibacillus sp MS74 strain.</title>
        <authorList>
            <person name="Trinh H.N."/>
        </authorList>
    </citation>
    <scope>NUCLEOTIDE SEQUENCE [LARGE SCALE GENOMIC DNA]</scope>
    <source>
        <strain evidence="5 6">MS74</strain>
    </source>
</reference>
<dbReference type="Pfam" id="PF02547">
    <property type="entry name" value="Queuosine_synth"/>
    <property type="match status" value="1"/>
</dbReference>
<keyword evidence="4" id="KW-0671">Queuosine biosynthesis</keyword>
<evidence type="ECO:0000313" key="6">
    <source>
        <dbReference type="Proteomes" id="UP000295636"/>
    </source>
</evidence>
<dbReference type="Gene3D" id="3.40.1780.10">
    <property type="entry name" value="QueA-like"/>
    <property type="match status" value="1"/>
</dbReference>
<keyword evidence="6" id="KW-1185">Reference proteome</keyword>
<dbReference type="Proteomes" id="UP000295636">
    <property type="component" value="Unassembled WGS sequence"/>
</dbReference>
<keyword evidence="1" id="KW-0963">Cytoplasm</keyword>
<organism evidence="5 6">
    <name type="scientific">Paenibacillus piri</name>
    <dbReference type="NCBI Taxonomy" id="2547395"/>
    <lineage>
        <taxon>Bacteria</taxon>
        <taxon>Bacillati</taxon>
        <taxon>Bacillota</taxon>
        <taxon>Bacilli</taxon>
        <taxon>Bacillales</taxon>
        <taxon>Paenibacillaceae</taxon>
        <taxon>Paenibacillus</taxon>
    </lineage>
</organism>
<keyword evidence="3" id="KW-0949">S-adenosyl-L-methionine</keyword>
<proteinExistence type="predicted"/>
<dbReference type="PANTHER" id="PTHR30307:SF0">
    <property type="entry name" value="S-ADENOSYLMETHIONINE:TRNA RIBOSYLTRANSFERASE-ISOMERASE"/>
    <property type="match status" value="1"/>
</dbReference>
<protein>
    <submittedName>
        <fullName evidence="5">S-adenosylmethionine:tRNA ribosyltransferase-isomerase</fullName>
    </submittedName>
</protein>
<evidence type="ECO:0000256" key="2">
    <source>
        <dbReference type="ARBA" id="ARBA00022679"/>
    </source>
</evidence>
<dbReference type="GO" id="GO:0008616">
    <property type="term" value="P:tRNA queuosine(34) biosynthetic process"/>
    <property type="evidence" value="ECO:0007669"/>
    <property type="project" value="UniProtKB-KW"/>
</dbReference>
<evidence type="ECO:0000256" key="3">
    <source>
        <dbReference type="ARBA" id="ARBA00022691"/>
    </source>
</evidence>
<evidence type="ECO:0000313" key="5">
    <source>
        <dbReference type="EMBL" id="TDF95094.1"/>
    </source>
</evidence>
<dbReference type="InterPro" id="IPR042119">
    <property type="entry name" value="QueA_dom2"/>
</dbReference>
<comment type="caution">
    <text evidence="5">The sequence shown here is derived from an EMBL/GenBank/DDBJ whole genome shotgun (WGS) entry which is preliminary data.</text>
</comment>
<dbReference type="GO" id="GO:0051075">
    <property type="term" value="F:S-adenosylmethionine:tRNA ribosyltransferase-isomerase activity"/>
    <property type="evidence" value="ECO:0007669"/>
    <property type="project" value="TreeGrafter"/>
</dbReference>